<dbReference type="RefSeq" id="XP_013388022.1">
    <property type="nucleotide sequence ID" value="XM_013532568.1"/>
</dbReference>
<sequence>MKTMARGLVLTVFVFQTFLSAQTRTIYGFDHASRLNQTKDSQSSADLVTHSPSSEVLKDQGKWWSYSEGNTSLWVTKLQEILATPLRRFNEVKMVLPKSDAILNISASCKEDVKIYLRALHDSKPWALQMYDASGRPASAIAEGHFLWLGSFDQCLETQVQFTGRSKYCTVHFPFLKTKDSSLNITLGICMSSQCSEGDLEVLTAHADLPLSINATFMRPLSVRCHTPKQLSSLAGDPMAITALCVVAVIILVTCTSSIYEVYHDRMMKRNLPIDKIEQVRPLPNITSPMSRPHESLRVERFAPIMTDRQSLLGSQEEPESTPNLATKIIVLFSVPQNAKKLTCMIPDDTYLPGFPGIQVLSVMWIILMHMFSIGQSSIGNTPSYFPDIFSRWTFMFVVGAPFAVDTLLTISGISLTFWTLKEMDKNDGEILKVQWLKYYAGRFCRYSAPYFVVLLLYTAFDDYWIQGPLKPINVEPHCRHSWWTNVLYINNFVNTDQMCMGWTWYMAVDMQLYLVAPIIIVALYKSWLVGGSIIIILILANWTSAGVTTGEMNLPAAVWIANYQNMSKWFQWIYIKPWCRLGPFLIGMATGNILVKTKAHRILTRCAACMGWVTTITLCVAVVYGPYTLHFTHYWPAGVNEVYNAMAASFWGLGMAWLAYACITRLAGIVHSFLSWRGWVPLARLTHVAYIVHPVLLEAYFYSTRSVIYFSDVYVALLYIAVVFLTYVCAFFVSLLFEMPVAAMVQSPELETDDATFA</sequence>
<feature type="domain" description="Nose resistant-to-fluoxetine protein N-terminal" evidence="3">
    <location>
        <begin position="106"/>
        <end position="220"/>
    </location>
</feature>
<gene>
    <name evidence="5" type="primary">LOC106157069</name>
</gene>
<dbReference type="Proteomes" id="UP000085678">
    <property type="component" value="Unplaced"/>
</dbReference>
<proteinExistence type="predicted"/>
<dbReference type="Pfam" id="PF20146">
    <property type="entry name" value="NRF"/>
    <property type="match status" value="1"/>
</dbReference>
<feature type="signal peptide" evidence="2">
    <location>
        <begin position="1"/>
        <end position="23"/>
    </location>
</feature>
<organism evidence="4 5">
    <name type="scientific">Lingula anatina</name>
    <name type="common">Brachiopod</name>
    <name type="synonym">Lingula unguis</name>
    <dbReference type="NCBI Taxonomy" id="7574"/>
    <lineage>
        <taxon>Eukaryota</taxon>
        <taxon>Metazoa</taxon>
        <taxon>Spiralia</taxon>
        <taxon>Lophotrochozoa</taxon>
        <taxon>Brachiopoda</taxon>
        <taxon>Linguliformea</taxon>
        <taxon>Lingulata</taxon>
        <taxon>Lingulida</taxon>
        <taxon>Linguloidea</taxon>
        <taxon>Lingulidae</taxon>
        <taxon>Lingula</taxon>
    </lineage>
</organism>
<dbReference type="PANTHER" id="PTHR11161:SF12">
    <property type="entry name" value="ACYLTRANSFERASE 3 DOMAIN-CONTAINING PROTEIN-RELATED"/>
    <property type="match status" value="1"/>
</dbReference>
<dbReference type="InterPro" id="IPR052728">
    <property type="entry name" value="O2_lipid_transport_reg"/>
</dbReference>
<keyword evidence="4" id="KW-1185">Reference proteome</keyword>
<protein>
    <submittedName>
        <fullName evidence="5">O-acyltransferase like protein-like</fullName>
    </submittedName>
</protein>
<dbReference type="InParanoid" id="A0A1S3HPQ7"/>
<keyword evidence="1" id="KW-0812">Transmembrane</keyword>
<dbReference type="InterPro" id="IPR006621">
    <property type="entry name" value="Nose-resist-to-fluoxetine_N"/>
</dbReference>
<feature type="transmembrane region" description="Helical" evidence="1">
    <location>
        <begin position="350"/>
        <end position="373"/>
    </location>
</feature>
<keyword evidence="1" id="KW-0472">Membrane</keyword>
<evidence type="ECO:0000259" key="3">
    <source>
        <dbReference type="SMART" id="SM00703"/>
    </source>
</evidence>
<dbReference type="GO" id="GO:0016747">
    <property type="term" value="F:acyltransferase activity, transferring groups other than amino-acyl groups"/>
    <property type="evidence" value="ECO:0007669"/>
    <property type="project" value="InterPro"/>
</dbReference>
<feature type="transmembrane region" description="Helical" evidence="1">
    <location>
        <begin position="570"/>
        <end position="596"/>
    </location>
</feature>
<evidence type="ECO:0000256" key="2">
    <source>
        <dbReference type="SAM" id="SignalP"/>
    </source>
</evidence>
<dbReference type="OrthoDB" id="118951at2759"/>
<accession>A0A1S3HPQ7</accession>
<feature type="transmembrane region" description="Helical" evidence="1">
    <location>
        <begin position="393"/>
        <end position="419"/>
    </location>
</feature>
<feature type="transmembrane region" description="Helical" evidence="1">
    <location>
        <begin position="715"/>
        <end position="738"/>
    </location>
</feature>
<feature type="transmembrane region" description="Helical" evidence="1">
    <location>
        <begin position="239"/>
        <end position="260"/>
    </location>
</feature>
<dbReference type="InterPro" id="IPR002656">
    <property type="entry name" value="Acyl_transf_3_dom"/>
</dbReference>
<evidence type="ECO:0000313" key="4">
    <source>
        <dbReference type="Proteomes" id="UP000085678"/>
    </source>
</evidence>
<dbReference type="GeneID" id="106157069"/>
<dbReference type="KEGG" id="lak:106157069"/>
<name>A0A1S3HPQ7_LINAN</name>
<feature type="chain" id="PRO_5010349770" evidence="2">
    <location>
        <begin position="24"/>
        <end position="759"/>
    </location>
</feature>
<feature type="transmembrane region" description="Helical" evidence="1">
    <location>
        <begin position="648"/>
        <end position="671"/>
    </location>
</feature>
<reference evidence="5" key="1">
    <citation type="submission" date="2025-08" db="UniProtKB">
        <authorList>
            <consortium name="RefSeq"/>
        </authorList>
    </citation>
    <scope>IDENTIFICATION</scope>
    <source>
        <tissue evidence="5">Gonads</tissue>
    </source>
</reference>
<feature type="transmembrane region" description="Helical" evidence="1">
    <location>
        <begin position="532"/>
        <end position="550"/>
    </location>
</feature>
<dbReference type="PANTHER" id="PTHR11161">
    <property type="entry name" value="O-ACYLTRANSFERASE"/>
    <property type="match status" value="1"/>
</dbReference>
<dbReference type="SMART" id="SM00703">
    <property type="entry name" value="NRF"/>
    <property type="match status" value="1"/>
</dbReference>
<dbReference type="Pfam" id="PF01757">
    <property type="entry name" value="Acyl_transf_3"/>
    <property type="match status" value="1"/>
</dbReference>
<evidence type="ECO:0000256" key="1">
    <source>
        <dbReference type="SAM" id="Phobius"/>
    </source>
</evidence>
<keyword evidence="1" id="KW-1133">Transmembrane helix</keyword>
<evidence type="ECO:0000313" key="5">
    <source>
        <dbReference type="RefSeq" id="XP_013388022.1"/>
    </source>
</evidence>
<feature type="transmembrane region" description="Helical" evidence="1">
    <location>
        <begin position="503"/>
        <end position="525"/>
    </location>
</feature>
<feature type="transmembrane region" description="Helical" evidence="1">
    <location>
        <begin position="440"/>
        <end position="461"/>
    </location>
</feature>
<keyword evidence="2" id="KW-0732">Signal</keyword>
<feature type="transmembrane region" description="Helical" evidence="1">
    <location>
        <begin position="683"/>
        <end position="703"/>
    </location>
</feature>
<dbReference type="AlphaFoldDB" id="A0A1S3HPQ7"/>
<feature type="transmembrane region" description="Helical" evidence="1">
    <location>
        <begin position="608"/>
        <end position="628"/>
    </location>
</feature>